<dbReference type="PANTHER" id="PTHR10574:SF409">
    <property type="entry name" value="LAMININ SUBUNIT ALPHA-1"/>
    <property type="match status" value="1"/>
</dbReference>
<feature type="disulfide bond" evidence="28">
    <location>
        <begin position="1043"/>
        <end position="1055"/>
    </location>
</feature>
<dbReference type="FunFam" id="2.10.25.10:FF:000094">
    <property type="entry name" value="Laminin subunit alpha-2"/>
    <property type="match status" value="1"/>
</dbReference>
<dbReference type="GO" id="GO:0007411">
    <property type="term" value="P:axon guidance"/>
    <property type="evidence" value="ECO:0007669"/>
    <property type="project" value="TreeGrafter"/>
</dbReference>
<dbReference type="Pfam" id="PF00053">
    <property type="entry name" value="EGF_laminin"/>
    <property type="match status" value="14"/>
</dbReference>
<feature type="disulfide bond" evidence="28">
    <location>
        <begin position="1500"/>
        <end position="1517"/>
    </location>
</feature>
<dbReference type="FunFam" id="2.60.120.200:FF:000116">
    <property type="entry name" value="Laminin subunit alpha 1"/>
    <property type="match status" value="1"/>
</dbReference>
<dbReference type="PRINTS" id="PR00011">
    <property type="entry name" value="EGFLAMININ"/>
</dbReference>
<feature type="disulfide bond" evidence="28">
    <location>
        <begin position="472"/>
        <end position="481"/>
    </location>
</feature>
<dbReference type="GO" id="GO:0007166">
    <property type="term" value="P:cell surface receptor signaling pathway"/>
    <property type="evidence" value="ECO:0007669"/>
    <property type="project" value="Ensembl"/>
</dbReference>
<dbReference type="FunFam" id="2.10.25.10:FF:000189">
    <property type="entry name" value="Laminin subunit alpha 2"/>
    <property type="match status" value="1"/>
</dbReference>
<dbReference type="SMART" id="SM00180">
    <property type="entry name" value="EGF_Lam"/>
    <property type="match status" value="14"/>
</dbReference>
<evidence type="ECO:0000256" key="20">
    <source>
        <dbReference type="ARBA" id="ARBA00078827"/>
    </source>
</evidence>
<feature type="domain" description="Laminin IV type A" evidence="32">
    <location>
        <begin position="1174"/>
        <end position="1358"/>
    </location>
</feature>
<evidence type="ECO:0000259" key="31">
    <source>
        <dbReference type="PROSITE" id="PS50027"/>
    </source>
</evidence>
<feature type="disulfide bond" evidence="28">
    <location>
        <begin position="872"/>
        <end position="881"/>
    </location>
</feature>
<evidence type="ECO:0000256" key="24">
    <source>
        <dbReference type="ARBA" id="ARBA00082020"/>
    </source>
</evidence>
<feature type="domain" description="Laminin G" evidence="30">
    <location>
        <begin position="1942"/>
        <end position="2121"/>
    </location>
</feature>
<dbReference type="FunFam" id="2.10.25.10:FF:000315">
    <property type="entry name" value="Laminin subunit alpha 2"/>
    <property type="match status" value="1"/>
</dbReference>
<dbReference type="FunFam" id="2.10.25.10:FF:000033">
    <property type="entry name" value="Laminin subunit alpha 2"/>
    <property type="match status" value="1"/>
</dbReference>
<reference evidence="34" key="1">
    <citation type="submission" date="2025-08" db="UniProtKB">
        <authorList>
            <consortium name="Ensembl"/>
        </authorList>
    </citation>
    <scope>IDENTIFICATION</scope>
</reference>
<dbReference type="GO" id="GO:0030334">
    <property type="term" value="P:regulation of cell migration"/>
    <property type="evidence" value="ECO:0007669"/>
    <property type="project" value="InterPro"/>
</dbReference>
<dbReference type="GO" id="GO:0005201">
    <property type="term" value="F:extracellular matrix structural constituent"/>
    <property type="evidence" value="ECO:0007669"/>
    <property type="project" value="Ensembl"/>
</dbReference>
<evidence type="ECO:0000256" key="8">
    <source>
        <dbReference type="ARBA" id="ARBA00022869"/>
    </source>
</evidence>
<feature type="disulfide bond" evidence="28">
    <location>
        <begin position="1498"/>
        <end position="1510"/>
    </location>
</feature>
<evidence type="ECO:0000256" key="12">
    <source>
        <dbReference type="ARBA" id="ARBA00023180"/>
    </source>
</evidence>
<evidence type="ECO:0000256" key="7">
    <source>
        <dbReference type="ARBA" id="ARBA00022737"/>
    </source>
</evidence>
<feature type="domain" description="Laminin EGF-like" evidence="31">
    <location>
        <begin position="1089"/>
        <end position="1146"/>
    </location>
</feature>
<dbReference type="OMA" id="TVRQHVH"/>
<dbReference type="InterPro" id="IPR001791">
    <property type="entry name" value="Laminin_G"/>
</dbReference>
<comment type="caution">
    <text evidence="28">Lacks conserved residue(s) required for the propagation of feature annotation.</text>
</comment>
<feature type="domain" description="Laminin G" evidence="30">
    <location>
        <begin position="2310"/>
        <end position="2496"/>
    </location>
</feature>
<protein>
    <recommendedName>
        <fullName evidence="16">Laminin subunit alpha-1</fullName>
    </recommendedName>
    <alternativeName>
        <fullName evidence="24">Laminin A chain</fullName>
    </alternativeName>
    <alternativeName>
        <fullName evidence="21">Laminin M chain</fullName>
    </alternativeName>
    <alternativeName>
        <fullName evidence="17">Laminin subunit alpha-2</fullName>
    </alternativeName>
    <alternativeName>
        <fullName evidence="20">Laminin-1 subunit alpha</fullName>
    </alternativeName>
    <alternativeName>
        <fullName evidence="23">Laminin-12 subunit alpha</fullName>
    </alternativeName>
    <alternativeName>
        <fullName evidence="25">Laminin-2 subunit alpha</fullName>
    </alternativeName>
    <alternativeName>
        <fullName evidence="22">Laminin-3 subunit alpha</fullName>
    </alternativeName>
    <alternativeName>
        <fullName evidence="26">Laminin-4 subunit alpha</fullName>
    </alternativeName>
    <alternativeName>
        <fullName evidence="19">Merosin heavy chain</fullName>
    </alternativeName>
    <alternativeName>
        <fullName evidence="18">S-laminin subunit alpha</fullName>
    </alternativeName>
</protein>
<feature type="disulfide bond" evidence="27">
    <location>
        <begin position="2469"/>
        <end position="2496"/>
    </location>
</feature>
<feature type="disulfide bond" evidence="28">
    <location>
        <begin position="922"/>
        <end position="931"/>
    </location>
</feature>
<dbReference type="GO" id="GO:0005608">
    <property type="term" value="C:laminin-3 complex"/>
    <property type="evidence" value="ECO:0007669"/>
    <property type="project" value="Ensembl"/>
</dbReference>
<dbReference type="SMART" id="SM00282">
    <property type="entry name" value="LamG"/>
    <property type="match status" value="5"/>
</dbReference>
<evidence type="ECO:0000256" key="10">
    <source>
        <dbReference type="ARBA" id="ARBA00023054"/>
    </source>
</evidence>
<evidence type="ECO:0000256" key="18">
    <source>
        <dbReference type="ARBA" id="ARBA00075127"/>
    </source>
</evidence>
<keyword evidence="7" id="KW-0677">Repeat</keyword>
<feature type="disulfide bond" evidence="28">
    <location>
        <begin position="970"/>
        <end position="979"/>
    </location>
</feature>
<evidence type="ECO:0000256" key="23">
    <source>
        <dbReference type="ARBA" id="ARBA00081478"/>
    </source>
</evidence>
<feature type="domain" description="Laminin G" evidence="30">
    <location>
        <begin position="2524"/>
        <end position="2694"/>
    </location>
</feature>
<evidence type="ECO:0000256" key="28">
    <source>
        <dbReference type="PROSITE-ProRule" id="PRU00460"/>
    </source>
</evidence>
<accession>A0A670YJF6</accession>
<dbReference type="GeneTree" id="ENSGT00940000157124"/>
<dbReference type="FunFam" id="2.170.300.10:FF:000026">
    <property type="entry name" value="laminin subunit alpha-2 isoform X2"/>
    <property type="match status" value="1"/>
</dbReference>
<feature type="domain" description="Laminin EGF-like" evidence="31">
    <location>
        <begin position="453"/>
        <end position="501"/>
    </location>
</feature>
<feature type="domain" description="Laminin EGF-like" evidence="31">
    <location>
        <begin position="741"/>
        <end position="789"/>
    </location>
</feature>
<feature type="disulfide bond" evidence="28">
    <location>
        <begin position="1519"/>
        <end position="1528"/>
    </location>
</feature>
<gene>
    <name evidence="34" type="primary">LAMA1</name>
</gene>
<dbReference type="Gene3D" id="2.60.120.260">
    <property type="entry name" value="Galactose-binding domain-like"/>
    <property type="match status" value="1"/>
</dbReference>
<dbReference type="FunFam" id="2.170.300.10:FF:000008">
    <property type="entry name" value="Laminin subunit alpha 2"/>
    <property type="match status" value="1"/>
</dbReference>
<evidence type="ECO:0000256" key="17">
    <source>
        <dbReference type="ARBA" id="ARBA00072595"/>
    </source>
</evidence>
<keyword evidence="13 28" id="KW-0424">Laminin EGF-like domain</keyword>
<evidence type="ECO:0000313" key="35">
    <source>
        <dbReference type="Proteomes" id="UP000472273"/>
    </source>
</evidence>
<feature type="domain" description="Laminin EGF-like" evidence="31">
    <location>
        <begin position="848"/>
        <end position="900"/>
    </location>
</feature>
<evidence type="ECO:0000256" key="6">
    <source>
        <dbReference type="ARBA" id="ARBA00022729"/>
    </source>
</evidence>
<evidence type="ECO:0000256" key="5">
    <source>
        <dbReference type="ARBA" id="ARBA00022553"/>
    </source>
</evidence>
<dbReference type="GO" id="GO:0043208">
    <property type="term" value="F:glycosphingolipid binding"/>
    <property type="evidence" value="ECO:0007669"/>
    <property type="project" value="Ensembl"/>
</dbReference>
<keyword evidence="3" id="KW-0964">Secreted</keyword>
<evidence type="ECO:0000256" key="13">
    <source>
        <dbReference type="ARBA" id="ARBA00023292"/>
    </source>
</evidence>
<feature type="disulfide bond" evidence="28">
    <location>
        <begin position="901"/>
        <end position="913"/>
    </location>
</feature>
<feature type="disulfide bond" evidence="28">
    <location>
        <begin position="1089"/>
        <end position="1101"/>
    </location>
</feature>
<keyword evidence="11 28" id="KW-1015">Disulfide bond</keyword>
<dbReference type="CDD" id="cd00110">
    <property type="entry name" value="LamG"/>
    <property type="match status" value="5"/>
</dbReference>
<evidence type="ECO:0000256" key="22">
    <source>
        <dbReference type="ARBA" id="ARBA00079116"/>
    </source>
</evidence>
<dbReference type="Pfam" id="PF06008">
    <property type="entry name" value="Laminin_I"/>
    <property type="match status" value="1"/>
</dbReference>
<dbReference type="GO" id="GO:0005911">
    <property type="term" value="C:cell-cell junction"/>
    <property type="evidence" value="ECO:0007669"/>
    <property type="project" value="Ensembl"/>
</dbReference>
<evidence type="ECO:0000256" key="15">
    <source>
        <dbReference type="ARBA" id="ARBA00065595"/>
    </source>
</evidence>
<keyword evidence="4" id="KW-0272">Extracellular matrix</keyword>
<comment type="subunit">
    <text evidence="15">Laminin is a complex glycoprotein, consisting of three different polypeptide chains (alpha, beta, gamma), which are bound to each other by disulfide bonds into a cross-shaped molecule comprising one long and three short arms with globules at each end. Alpha-1 is a subunit of laminin-1 (laminin-111 or EHS laminin) and laminin-3 (laminin-121 or S-laminin).</text>
</comment>
<evidence type="ECO:0000256" key="1">
    <source>
        <dbReference type="ARBA" id="ARBA00002418"/>
    </source>
</evidence>
<dbReference type="GO" id="GO:0030155">
    <property type="term" value="P:regulation of cell adhesion"/>
    <property type="evidence" value="ECO:0007669"/>
    <property type="project" value="InterPro"/>
</dbReference>
<dbReference type="Pfam" id="PF02210">
    <property type="entry name" value="Laminin_G_2"/>
    <property type="match status" value="1"/>
</dbReference>
<evidence type="ECO:0000256" key="4">
    <source>
        <dbReference type="ARBA" id="ARBA00022530"/>
    </source>
</evidence>
<comment type="subcellular location">
    <subcellularLocation>
        <location evidence="2">Secreted</location>
        <location evidence="2">Extracellular space</location>
        <location evidence="2">Extracellular matrix</location>
        <location evidence="2">Basement membrane</location>
    </subcellularLocation>
</comment>
<keyword evidence="10" id="KW-0175">Coiled coil</keyword>
<feature type="domain" description="Laminin N-terminal" evidence="33">
    <location>
        <begin position="15"/>
        <end position="266"/>
    </location>
</feature>
<feature type="disulfide bond" evidence="28">
    <location>
        <begin position="1117"/>
        <end position="1126"/>
    </location>
</feature>
<dbReference type="FunFam" id="2.10.25.10:FF:000454">
    <property type="entry name" value="Laminin subunit alpha 1"/>
    <property type="match status" value="1"/>
</dbReference>
<evidence type="ECO:0000256" key="9">
    <source>
        <dbReference type="ARBA" id="ARBA00022889"/>
    </source>
</evidence>
<keyword evidence="12" id="KW-0325">Glycoprotein</keyword>
<feature type="domain" description="Laminin EGF-like" evidence="31">
    <location>
        <begin position="950"/>
        <end position="996"/>
    </location>
</feature>
<feature type="disulfide bond" evidence="28">
    <location>
        <begin position="1045"/>
        <end position="1062"/>
    </location>
</feature>
<evidence type="ECO:0000256" key="29">
    <source>
        <dbReference type="SAM" id="SignalP"/>
    </source>
</evidence>
<dbReference type="SMART" id="SM00181">
    <property type="entry name" value="EGF"/>
    <property type="match status" value="10"/>
</dbReference>
<evidence type="ECO:0000256" key="16">
    <source>
        <dbReference type="ARBA" id="ARBA00072594"/>
    </source>
</evidence>
<feature type="domain" description="Laminin EGF-like" evidence="31">
    <location>
        <begin position="1400"/>
        <end position="1448"/>
    </location>
</feature>
<dbReference type="Gene3D" id="2.10.25.10">
    <property type="entry name" value="Laminin"/>
    <property type="match status" value="12"/>
</dbReference>
<dbReference type="FunFam" id="2.10.25.10:FF:000069">
    <property type="entry name" value="Laminin subunit alpha 1"/>
    <property type="match status" value="1"/>
</dbReference>
<dbReference type="GO" id="GO:0016020">
    <property type="term" value="C:membrane"/>
    <property type="evidence" value="ECO:0007669"/>
    <property type="project" value="Ensembl"/>
</dbReference>
<evidence type="ECO:0000256" key="14">
    <source>
        <dbReference type="ARBA" id="ARBA00064740"/>
    </source>
</evidence>
<dbReference type="InterPro" id="IPR002049">
    <property type="entry name" value="LE_dom"/>
</dbReference>
<dbReference type="Ensembl" id="ENSPTXT00000012415.1">
    <property type="protein sequence ID" value="ENSPTXP00000012020.1"/>
    <property type="gene ID" value="ENSPTXG00000008476.1"/>
</dbReference>
<dbReference type="GO" id="GO:0005102">
    <property type="term" value="F:signaling receptor binding"/>
    <property type="evidence" value="ECO:0007669"/>
    <property type="project" value="InterPro"/>
</dbReference>
<feature type="domain" description="Laminin EGF-like" evidence="31">
    <location>
        <begin position="1498"/>
        <end position="1544"/>
    </location>
</feature>
<dbReference type="Pfam" id="PF06009">
    <property type="entry name" value="Laminin_II"/>
    <property type="match status" value="1"/>
</dbReference>
<feature type="domain" description="Laminin EGF-like" evidence="31">
    <location>
        <begin position="997"/>
        <end position="1042"/>
    </location>
</feature>
<evidence type="ECO:0000256" key="26">
    <source>
        <dbReference type="ARBA" id="ARBA00083678"/>
    </source>
</evidence>
<dbReference type="Gene3D" id="2.170.300.10">
    <property type="entry name" value="Tie2 ligand-binding domain superfamily"/>
    <property type="match status" value="2"/>
</dbReference>
<dbReference type="FunFam" id="2.60.120.200:FF:000098">
    <property type="entry name" value="Laminin subunit alpha 1"/>
    <property type="match status" value="1"/>
</dbReference>
<dbReference type="PROSITE" id="PS01248">
    <property type="entry name" value="EGF_LAM_1"/>
    <property type="match status" value="7"/>
</dbReference>
<dbReference type="FunFam" id="2.60.120.260:FF:000017">
    <property type="entry name" value="Laminin subunit alpha 2"/>
    <property type="match status" value="1"/>
</dbReference>
<dbReference type="Proteomes" id="UP000472273">
    <property type="component" value="Unplaced"/>
</dbReference>
<dbReference type="FunFam" id="2.10.25.10:FF:000512">
    <property type="entry name" value="Laminin subunit alpha 1"/>
    <property type="match status" value="1"/>
</dbReference>
<dbReference type="Pfam" id="PF00054">
    <property type="entry name" value="Laminin_G_1"/>
    <property type="match status" value="4"/>
</dbReference>
<feature type="domain" description="Laminin IV type A" evidence="32">
    <location>
        <begin position="522"/>
        <end position="707"/>
    </location>
</feature>
<dbReference type="SMART" id="SM00281">
    <property type="entry name" value="LamB"/>
    <property type="match status" value="2"/>
</dbReference>
<feature type="disulfide bond" evidence="28">
    <location>
        <begin position="903"/>
        <end position="920"/>
    </location>
</feature>
<dbReference type="GO" id="GO:0060441">
    <property type="term" value="P:epithelial tube branching involved in lung morphogenesis"/>
    <property type="evidence" value="ECO:0007669"/>
    <property type="project" value="Ensembl"/>
</dbReference>
<evidence type="ECO:0000256" key="2">
    <source>
        <dbReference type="ARBA" id="ARBA00004302"/>
    </source>
</evidence>
<dbReference type="GO" id="GO:0007155">
    <property type="term" value="P:cell adhesion"/>
    <property type="evidence" value="ECO:0007669"/>
    <property type="project" value="UniProtKB-KW"/>
</dbReference>
<reference evidence="34" key="2">
    <citation type="submission" date="2025-09" db="UniProtKB">
        <authorList>
            <consortium name="Ensembl"/>
        </authorList>
    </citation>
    <scope>IDENTIFICATION</scope>
</reference>
<dbReference type="Pfam" id="PF00055">
    <property type="entry name" value="Laminin_N"/>
    <property type="match status" value="1"/>
</dbReference>
<evidence type="ECO:0000256" key="21">
    <source>
        <dbReference type="ARBA" id="ARBA00079076"/>
    </source>
</evidence>
<sequence>ISSYYSFVLVCCLTCDCCLFPAILNLASNAHISTNATCGEKGPEMFCKLVEHVPGRPLRNAQCRMCDYNSANSKEQHPISNAIDGTNHWWQSPSIQNGREYHWVTITLDLRQIFQVAYIIIKAANAPRPGNWILERSVNGIEFSPWQYYAISDTECLTRYNVTPRLGPPTYKKDNEVICTSYYSKLVPLEHGEIHTSLINGRPSADDPSPALLEFTSARYIRLRLQRIRTLNADLMTLSHHDPKDVDPIVTRRYYYSIKDISIGGMCICYGHARSCPLDKHTEKLQCQCEHNTCGENCNECCPGYHQAPWRPGTISAGNKCERCNCHNKTEDCYYDQRVADEKKSINIFGQFRGGGVCINCTQHTTGINCDVCSNGYYRPQKVSPYDNNPCRPCECDLFGSFGFDCVKDNNHADPAKGKNIQPGQCHCKEGYAEKKCDHCAFGYKGYPNCIRCNCSLVGSINDDPCSEPCLCKENVEGENCDRCKSGFYNLQERNPQGCTECFCFGVSDVCESLPWSTTKVSSMIGWEVTTLYSSKTIQPQEDHFDKSHQISINDTEVAKVLKPPYYWSAPKSYLGNKLTAFGGYLKYTVSYDIPMDSSDSDLVSSVDVIIQGNGYILSTRSEGLSLQPYEEYSSTVHLISENFVDFNTKKSIDRDTLMTVLVNVSRILLRASYNTAEKSVYRLDSVTLDTANANLIDLSSAVHVEYCECPQGYSGISCESCVPGYYRVDAILFGGICLPCECNGHATECDSHGVCIACEHNTTGQSCEQCLPGFYGMPSRGTTEDCQPCACPLRSATNNFSPTCHLDNRDEVVCDKCAPGYAGVRCERCANGYYGNPLVAGKPCIPCDCNGNVNPLEDGHCHSVTGECLKCIGNTVGHHCERCADGYYGDAVTNKHCYVCECDINGSVSSVCHHETGLCQCKANVVGKRCDKCLFGYYGLSTTASCLPCLCSKIGSATEDCNEEGQCRCALGVAGDKCGHCAPGFYAFQDGGCKPCDCAHTHNTCDKDSGQCICAPHTTGEKCELCEENYWGHDIEKGCKACNCSHLGSLSLQCDQLTSQCQCKQGYGGDRCALCALGYRDYPDCIPCDCDARGSKAEMCNQGMCSCEEETGVCVCKDNVFGLHCNECKSGTFALHAINPLGCIPCFCSGMTEFCAEVEGYVRIPITLTLEQELLHVVSLSNFTGTSEGVFSQFPDIVMDAATVRQHLNAEPFYWKLPDQFQGNQLMSYGGKLKYSVAFFALDDLGTANLEPQVLIKGGRPRKQVIYMDVPAPENGLRQDEEILMMENTWKYFNAVSDESVSHSDFMSVLSHIEYILIKASYGQGLQQSRISNVSMDIAVKADYMPLAKEPAHHIEKCLCPGGYAGFSCQDCAPGYYRERHGNAHLKVLPSVVSLCVPCQCNNHSSACDSETGKCLDCRENTVGDHCNICAPGYYGKVKGSINDCSPCACPRTNPESPIYYPLSLKKISFSLSCFIPLCSPGYYGQPRVPGGKCQQCQCNQNGSLHHHCDHISGQCVCKQGVTGQLCDQCDSRHILVENECVSCDDDCTGQLLNDLDNFDKAMHLVNLNGAILAPYGALSDLENATKHLKVCKLLLIFYIAVYIILTRILEREENLNNATEGTLNKSKELAKFINTLQASMKATLNTTGDSDFPQSNKTLQKLQDDIPMMLDIMRRRYFQQLRQDSIHELKSAEKLLTRIQREYWRPQQKIKDIQKAAKRALSDHSSKHQEAQDVVNVANSNTEEARRLLVPINNNLNEFNVRRLTDLEIHQDELMLWSSKLRQHVDDLVMQMSTRGALELVYKTEDHVAELEKNVHALDSGLLNVRNVTVNVTNSVHVYSTVKNLVESAENLASDVTKIVYEPIHVVISRIAPKTLFQYISTSVLAAASAEKKVNEVEIQAGLLYGRLKPLKILEENLSRNISEIKELINQARKQAASIKVAVSVEKDCIRAYQPQILSTNYNTLTLNVKTMEPDNLLFYLGSNGKTDFMAVEMRRGKVAFLWDLGSGSTRLEYPDLSINNNKWHRIHATRFAKTGTLSVEETSSPQKPIRSATSPGTATVLDVNLSTLMFIGGLGGQIKKSPSIKVTHFKGCIGETFLNGRPVGLWNFMEREGKCTGCFGSPQYEDPSFHFDGSGYSVVEKSLRPTVTQIILFFNTFSTNGLLVYLASNGTKDFLSLELVDGRIKVTVDLGSGPLTLKTENRYNNGTWYKLSFRRNKKEGILAVMDAYSLNSKEIKQGESPGVASDLNRSDQDPIYIGGLPRSRTVRKGVHSRTFVGCMKNLEISRSTFDLLKNSYGVRKGCILEPIRSANILHNGYIELPPKHLLVESELMATFATKNSSGIILVGLSKGEAKRRRRQVHLPFFSIMLVNGHLAVQVLAGDRASAKRVMVKSNNGTYSDGKEHSVILTRNKRIISVQVDESKPEEIRLGLMAESRPINISKLFIGGIPAEESISGLMMMDSFYGCIANVIFNTEFLDFTTAVRYEGVDMDSCFPSEKSKPLFCLQKQCSENGELKYVSNAHQFGVTRNSHLMLLFNQSTVRKKFSVQLRVRTLASSGLIYYTAHQKQVDYAALQLQEGKLRFSFDLGKGQSVVSHGAMISDGKWHRVETDYAKRKGVIIVDGQATEAVNVSGDGNTLDVDGKLYLGGLPLGYLTKNLRNVTHSIPACISEVTINSKQLDSLVSTFAVNKCYATIQKGTYFDGSGFAALVREGYKVRSEINITFEFRTNVVNGVLLGISSAKIDAIGLEIVNGKILFNVNNGAGRIRASYEPKGMTNLFDGQWHKVQAMKNKHHIALIVDGNMVQTDNPHVHSTSADTNNPIYIGGYPADIKQNCLTTKNSFQGCLRNFMLIKAQQADFLDFSEAFDLSGVFPHSCPAA</sequence>
<comment type="function">
    <text evidence="1">Binding to cells via a high affinity receptor, laminin is thought to mediate the attachment, migration and organization of cells into tissues during embryonic development by interacting with other extracellular matrix components.</text>
</comment>
<proteinExistence type="predicted"/>
<dbReference type="GO" id="GO:0002011">
    <property type="term" value="P:morphogenesis of an epithelial sheet"/>
    <property type="evidence" value="ECO:0007669"/>
    <property type="project" value="Ensembl"/>
</dbReference>
<evidence type="ECO:0000313" key="34">
    <source>
        <dbReference type="Ensembl" id="ENSPTXP00000012020.1"/>
    </source>
</evidence>
<dbReference type="InterPro" id="IPR008211">
    <property type="entry name" value="Laminin_N"/>
</dbReference>
<feature type="chain" id="PRO_5025580166" description="Laminin subunit alpha-1" evidence="29">
    <location>
        <begin position="18"/>
        <end position="2882"/>
    </location>
</feature>
<feature type="disulfide bond" evidence="28">
    <location>
        <begin position="759"/>
        <end position="768"/>
    </location>
</feature>
<dbReference type="GO" id="GO:0045198">
    <property type="term" value="P:establishment of epithelial cell apical/basal polarity"/>
    <property type="evidence" value="ECO:0007669"/>
    <property type="project" value="Ensembl"/>
</dbReference>
<dbReference type="SUPFAM" id="SSF57196">
    <property type="entry name" value="EGF/Laminin"/>
    <property type="match status" value="12"/>
</dbReference>
<evidence type="ECO:0000256" key="11">
    <source>
        <dbReference type="ARBA" id="ARBA00023157"/>
    </source>
</evidence>
<dbReference type="FunFam" id="2.10.25.10:FF:000082">
    <property type="entry name" value="Laminin subunit alpha 1"/>
    <property type="match status" value="1"/>
</dbReference>
<evidence type="ECO:0000259" key="33">
    <source>
        <dbReference type="PROSITE" id="PS51117"/>
    </source>
</evidence>
<dbReference type="InterPro" id="IPR056863">
    <property type="entry name" value="LMN_ATRN_NET-like_EGF"/>
</dbReference>
<keyword evidence="35" id="KW-1185">Reference proteome</keyword>
<feature type="signal peptide" evidence="29">
    <location>
        <begin position="1"/>
        <end position="17"/>
    </location>
</feature>
<keyword evidence="8" id="KW-0084">Basement membrane</keyword>
<dbReference type="SUPFAM" id="SSF49899">
    <property type="entry name" value="Concanavalin A-like lectins/glucanases"/>
    <property type="match status" value="5"/>
</dbReference>
<evidence type="ECO:0000256" key="27">
    <source>
        <dbReference type="PROSITE-ProRule" id="PRU00122"/>
    </source>
</evidence>
<dbReference type="CDD" id="cd00055">
    <property type="entry name" value="EGF_Lam"/>
    <property type="match status" value="13"/>
</dbReference>
<dbReference type="InterPro" id="IPR000034">
    <property type="entry name" value="Laminin_IV"/>
</dbReference>
<keyword evidence="5" id="KW-0597">Phosphoprotein</keyword>
<feature type="disulfide bond" evidence="28">
    <location>
        <begin position="884"/>
        <end position="898"/>
    </location>
</feature>
<dbReference type="InterPro" id="IPR009254">
    <property type="entry name" value="Laminin_aI"/>
</dbReference>
<dbReference type="FunFam" id="2.10.25.10:FF:000106">
    <property type="entry name" value="Heparan sulfate proteoglycan 2"/>
    <property type="match status" value="1"/>
</dbReference>
<dbReference type="GO" id="GO:0061304">
    <property type="term" value="P:retinal blood vessel morphogenesis"/>
    <property type="evidence" value="ECO:0007669"/>
    <property type="project" value="Ensembl"/>
</dbReference>
<feature type="disulfide bond" evidence="28">
    <location>
        <begin position="1064"/>
        <end position="1073"/>
    </location>
</feature>
<dbReference type="PROSITE" id="PS50027">
    <property type="entry name" value="EGF_LAM_2"/>
    <property type="match status" value="10"/>
</dbReference>
<dbReference type="FunFam" id="2.10.25.10:FF:000074">
    <property type="entry name" value="Laminin subunit alpha"/>
    <property type="match status" value="1"/>
</dbReference>
<dbReference type="GO" id="GO:0005606">
    <property type="term" value="C:laminin-1 complex"/>
    <property type="evidence" value="ECO:0007669"/>
    <property type="project" value="Ensembl"/>
</dbReference>
<dbReference type="InterPro" id="IPR013320">
    <property type="entry name" value="ConA-like_dom_sf"/>
</dbReference>
<feature type="disulfide bond" evidence="28">
    <location>
        <begin position="1015"/>
        <end position="1024"/>
    </location>
</feature>
<dbReference type="InterPro" id="IPR000742">
    <property type="entry name" value="EGF"/>
</dbReference>
<evidence type="ECO:0000256" key="3">
    <source>
        <dbReference type="ARBA" id="ARBA00022525"/>
    </source>
</evidence>
<dbReference type="PANTHER" id="PTHR10574">
    <property type="entry name" value="NETRIN/LAMININ-RELATED"/>
    <property type="match status" value="1"/>
</dbReference>
<dbReference type="FunFam" id="2.10.25.10:FF:000242">
    <property type="entry name" value="Laminin subunit alpha 1"/>
    <property type="match status" value="1"/>
</dbReference>
<dbReference type="GO" id="GO:0005615">
    <property type="term" value="C:extracellular space"/>
    <property type="evidence" value="ECO:0007669"/>
    <property type="project" value="Ensembl"/>
</dbReference>
<dbReference type="PROSITE" id="PS51117">
    <property type="entry name" value="LAMININ_NTER"/>
    <property type="match status" value="1"/>
</dbReference>
<dbReference type="FunFam" id="2.60.120.200:FF:000119">
    <property type="entry name" value="Laminin subunit alpha 1"/>
    <property type="match status" value="1"/>
</dbReference>
<dbReference type="InterPro" id="IPR050440">
    <property type="entry name" value="Laminin/Netrin_ECM"/>
</dbReference>
<evidence type="ECO:0000259" key="30">
    <source>
        <dbReference type="PROSITE" id="PS50025"/>
    </source>
</evidence>
<organism evidence="34 35">
    <name type="scientific">Pseudonaja textilis</name>
    <name type="common">Eastern brown snake</name>
    <dbReference type="NCBI Taxonomy" id="8673"/>
    <lineage>
        <taxon>Eukaryota</taxon>
        <taxon>Metazoa</taxon>
        <taxon>Chordata</taxon>
        <taxon>Craniata</taxon>
        <taxon>Vertebrata</taxon>
        <taxon>Euteleostomi</taxon>
        <taxon>Lepidosauria</taxon>
        <taxon>Squamata</taxon>
        <taxon>Bifurcata</taxon>
        <taxon>Unidentata</taxon>
        <taxon>Episquamata</taxon>
        <taxon>Toxicofera</taxon>
        <taxon>Serpentes</taxon>
        <taxon>Colubroidea</taxon>
        <taxon>Elapidae</taxon>
        <taxon>Hydrophiinae</taxon>
        <taxon>Pseudonaja</taxon>
    </lineage>
</organism>
<evidence type="ECO:0000256" key="25">
    <source>
        <dbReference type="ARBA" id="ARBA00082217"/>
    </source>
</evidence>
<keyword evidence="9" id="KW-0130">Cell adhesion</keyword>
<evidence type="ECO:0000259" key="32">
    <source>
        <dbReference type="PROSITE" id="PS51115"/>
    </source>
</evidence>
<dbReference type="InterPro" id="IPR010307">
    <property type="entry name" value="Laminin_dom_II"/>
</dbReference>
<comment type="subunit">
    <text evidence="14">Laminin is a complex glycoprotein, consisting of three different polypeptide chains (alpha, beta, gamma), which are bound to each other by disulfide bonds into a cross-shaped molecule comprising one long and three short arms with globules at each end. Alpha-2 is a subunit of laminin-2 (laminin-211 or merosin), laminin-4 (laminin-221 or S-merosin) and laminin-12 (laminin-213). Interacts with FBLN1, FBLN2 and NID2.</text>
</comment>
<dbReference type="FunFam" id="2.10.25.10:FF:000065">
    <property type="entry name" value="Laminin subunit beta 1"/>
    <property type="match status" value="1"/>
</dbReference>
<name>A0A670YJF6_PSETE</name>
<dbReference type="Pfam" id="PF24973">
    <property type="entry name" value="EGF_LMN_ATRN"/>
    <property type="match status" value="2"/>
</dbReference>
<evidence type="ECO:0000256" key="19">
    <source>
        <dbReference type="ARBA" id="ARBA00076878"/>
    </source>
</evidence>
<dbReference type="Gene3D" id="2.60.120.200">
    <property type="match status" value="5"/>
</dbReference>
<dbReference type="SMART" id="SM00136">
    <property type="entry name" value="LamNT"/>
    <property type="match status" value="1"/>
</dbReference>
<feature type="domain" description="Laminin EGF-like" evidence="31">
    <location>
        <begin position="901"/>
        <end position="949"/>
    </location>
</feature>
<dbReference type="PROSITE" id="PS50025">
    <property type="entry name" value="LAM_G_DOMAIN"/>
    <property type="match status" value="5"/>
</dbReference>
<keyword evidence="6 29" id="KW-0732">Signal</keyword>
<feature type="disulfide bond" evidence="28">
    <location>
        <begin position="950"/>
        <end position="962"/>
    </location>
</feature>
<dbReference type="FunFam" id="2.10.25.10:FF:000051">
    <property type="entry name" value="Laminin subunit alpha 4"/>
    <property type="match status" value="1"/>
</dbReference>
<feature type="domain" description="Laminin G" evidence="30">
    <location>
        <begin position="2699"/>
        <end position="2879"/>
    </location>
</feature>
<dbReference type="Pfam" id="PF00052">
    <property type="entry name" value="Laminin_B"/>
    <property type="match status" value="2"/>
</dbReference>
<feature type="domain" description="Laminin G" evidence="30">
    <location>
        <begin position="2129"/>
        <end position="2305"/>
    </location>
</feature>
<feature type="domain" description="Laminin EGF-like" evidence="31">
    <location>
        <begin position="1043"/>
        <end position="1088"/>
    </location>
</feature>
<feature type="disulfide bond" evidence="28">
    <location>
        <begin position="1419"/>
        <end position="1428"/>
    </location>
</feature>
<dbReference type="PROSITE" id="PS51115">
    <property type="entry name" value="LAMININ_IVA"/>
    <property type="match status" value="2"/>
</dbReference>
<dbReference type="GO" id="GO:0045995">
    <property type="term" value="P:regulation of embryonic development"/>
    <property type="evidence" value="ECO:0007669"/>
    <property type="project" value="InterPro"/>
</dbReference>
<dbReference type="GO" id="GO:0060445">
    <property type="term" value="P:branching involved in salivary gland morphogenesis"/>
    <property type="evidence" value="ECO:0007669"/>
    <property type="project" value="Ensembl"/>
</dbReference>